<dbReference type="AlphaFoldDB" id="A0A0X3Y1U0"/>
<reference evidence="1 2" key="1">
    <citation type="submission" date="2015-10" db="EMBL/GenBank/DDBJ databases">
        <authorList>
            <person name="Gilbert D.G."/>
        </authorList>
    </citation>
    <scope>NUCLEOTIDE SEQUENCE [LARGE SCALE GENOMIC DNA]</scope>
    <source>
        <strain evidence="1 2">ChDC F311</strain>
    </source>
</reference>
<dbReference type="EMBL" id="LMVH01000001">
    <property type="protein sequence ID" value="KUL98980.1"/>
    <property type="molecule type" value="Genomic_DNA"/>
</dbReference>
<comment type="caution">
    <text evidence="1">The sequence shown here is derived from an EMBL/GenBank/DDBJ whole genome shotgun (WGS) entry which is preliminary data.</text>
</comment>
<evidence type="ECO:0000313" key="2">
    <source>
        <dbReference type="Proteomes" id="UP000054800"/>
    </source>
</evidence>
<dbReference type="OrthoDB" id="90757at2"/>
<accession>A0A0X3Y1U0</accession>
<dbReference type="Proteomes" id="UP000054800">
    <property type="component" value="Unassembled WGS sequence"/>
</dbReference>
<proteinExistence type="predicted"/>
<name>A0A0X3Y1U0_FUSNC</name>
<dbReference type="RefSeq" id="WP_059222725.1">
    <property type="nucleotide sequence ID" value="NZ_LMVH01000001.1"/>
</dbReference>
<protein>
    <submittedName>
        <fullName evidence="1">Uncharacterized protein</fullName>
    </submittedName>
</protein>
<evidence type="ECO:0000313" key="1">
    <source>
        <dbReference type="EMBL" id="KUL98980.1"/>
    </source>
</evidence>
<gene>
    <name evidence="1" type="ORF">RO03_05470</name>
</gene>
<organism evidence="1 2">
    <name type="scientific">Fusobacterium nucleatum subsp. nucleatum</name>
    <dbReference type="NCBI Taxonomy" id="76856"/>
    <lineage>
        <taxon>Bacteria</taxon>
        <taxon>Fusobacteriati</taxon>
        <taxon>Fusobacteriota</taxon>
        <taxon>Fusobacteriia</taxon>
        <taxon>Fusobacteriales</taxon>
        <taxon>Fusobacteriaceae</taxon>
        <taxon>Fusobacterium</taxon>
    </lineage>
</organism>
<sequence length="194" mass="22994">MKEINITKHALMRYASRVYKYQIINDRTFDIWKKTNEDKIERLETDLKNEFQGTEYICTAAYDAHKKAEFYINKDKMMTYVVVGENMVTCYPINYDLSDEGNKAILNVLLDNLKRARIDEDNFEDKYFKERDDLNRELGLLKVETELLNSKIKTLKEKQIKIEARQNEIAGEQVELRNIIRVAEEKIVRSKLAL</sequence>